<evidence type="ECO:0000256" key="5">
    <source>
        <dbReference type="SAM" id="Phobius"/>
    </source>
</evidence>
<dbReference type="Pfam" id="PF02163">
    <property type="entry name" value="Peptidase_M50"/>
    <property type="match status" value="1"/>
</dbReference>
<protein>
    <submittedName>
        <fullName evidence="7">Membrane-associated protease RseP, regulator of RpoE activity in bacteria</fullName>
    </submittedName>
</protein>
<evidence type="ECO:0000313" key="8">
    <source>
        <dbReference type="Proteomes" id="UP001218034"/>
    </source>
</evidence>
<keyword evidence="4 5" id="KW-0472">Membrane</keyword>
<dbReference type="GeneID" id="90589910"/>
<dbReference type="GO" id="GO:0008233">
    <property type="term" value="F:peptidase activity"/>
    <property type="evidence" value="ECO:0007669"/>
    <property type="project" value="UniProtKB-KW"/>
</dbReference>
<feature type="domain" description="Peptidase M50" evidence="6">
    <location>
        <begin position="125"/>
        <end position="366"/>
    </location>
</feature>
<keyword evidence="7" id="KW-0378">Hydrolase</keyword>
<evidence type="ECO:0000259" key="6">
    <source>
        <dbReference type="Pfam" id="PF02163"/>
    </source>
</evidence>
<dbReference type="InterPro" id="IPR036034">
    <property type="entry name" value="PDZ_sf"/>
</dbReference>
<dbReference type="Gene3D" id="2.30.42.10">
    <property type="match status" value="1"/>
</dbReference>
<name>A0ABY8CIL6_9ARCH</name>
<comment type="subcellular location">
    <subcellularLocation>
        <location evidence="1">Endomembrane system</location>
        <topology evidence="1">Multi-pass membrane protein</topology>
    </subcellularLocation>
</comment>
<dbReference type="InterPro" id="IPR008915">
    <property type="entry name" value="Peptidase_M50"/>
</dbReference>
<evidence type="ECO:0000256" key="3">
    <source>
        <dbReference type="ARBA" id="ARBA00022989"/>
    </source>
</evidence>
<dbReference type="InterPro" id="IPR001193">
    <property type="entry name" value="MBTPS2"/>
</dbReference>
<evidence type="ECO:0000256" key="2">
    <source>
        <dbReference type="ARBA" id="ARBA00022692"/>
    </source>
</evidence>
<gene>
    <name evidence="7" type="primary">rseP</name>
    <name evidence="7" type="ORF">SVXNc_0474</name>
</gene>
<feature type="transmembrane region" description="Helical" evidence="5">
    <location>
        <begin position="378"/>
        <end position="396"/>
    </location>
</feature>
<evidence type="ECO:0000256" key="1">
    <source>
        <dbReference type="ARBA" id="ARBA00004127"/>
    </source>
</evidence>
<evidence type="ECO:0000256" key="4">
    <source>
        <dbReference type="ARBA" id="ARBA00023136"/>
    </source>
</evidence>
<dbReference type="Proteomes" id="UP001218034">
    <property type="component" value="Chromosome"/>
</dbReference>
<keyword evidence="8" id="KW-1185">Reference proteome</keyword>
<feature type="transmembrane region" description="Helical" evidence="5">
    <location>
        <begin position="323"/>
        <end position="347"/>
    </location>
</feature>
<dbReference type="EMBL" id="CP104395">
    <property type="protein sequence ID" value="WEL19494.1"/>
    <property type="molecule type" value="Genomic_DNA"/>
</dbReference>
<feature type="transmembrane region" description="Helical" evidence="5">
    <location>
        <begin position="12"/>
        <end position="28"/>
    </location>
</feature>
<accession>A0ABY8CIL6</accession>
<sequence length="397" mass="43377">MIPGLELTPREIFALVFLGALTLFLYLDRKKIERQHILFYRRTERGIDLIDSIAQKSKRFWRAYGWAGVGTGILSMIVGTVLFGYTIFDMVKTSSVENGPSLLLPGLQSEATIQSGVSFIPIEYWLVSIAVLMVVHEMSHGIVARANDFELNSVGWVIMGFIPGAFVEPKGENMLPGDKANQDDTKGMWEQGNWKQRLQVLGAGSFANYLTAGLFILAYIGFMGATTAPSDVVYIAEDGHSAAAAGMNNGTFIQIQGQDIENLDDVGAAAQGIEVNESVTIWSSEGNFTFNAGESPDSEGGHLGVRYGQNTVVKDEYEANKGFIQWMISLLYTVSLLNLLIGLFNMLPFKPLDGGVMLETIAGHFNEDWIDYVNTFSLIGWAVVLGTLALSIGAMVV</sequence>
<proteinExistence type="predicted"/>
<dbReference type="GO" id="GO:0006508">
    <property type="term" value="P:proteolysis"/>
    <property type="evidence" value="ECO:0007669"/>
    <property type="project" value="UniProtKB-KW"/>
</dbReference>
<reference evidence="7 8" key="1">
    <citation type="submission" date="2022-09" db="EMBL/GenBank/DDBJ databases">
        <title>Xylan utilization by haloarchaea-nanohaloarchaea associations.</title>
        <authorList>
            <person name="Yakimov M."/>
        </authorList>
    </citation>
    <scope>NUCLEOTIDE SEQUENCE [LARGE SCALE GENOMIC DNA]</scope>
    <source>
        <strain evidence="7 8">SVXNc</strain>
    </source>
</reference>
<feature type="transmembrane region" description="Helical" evidence="5">
    <location>
        <begin position="113"/>
        <end position="135"/>
    </location>
</feature>
<dbReference type="PANTHER" id="PTHR13325:SF3">
    <property type="entry name" value="MEMBRANE-BOUND TRANSCRIPTION FACTOR SITE-2 PROTEASE"/>
    <property type="match status" value="1"/>
</dbReference>
<dbReference type="PRINTS" id="PR01000">
    <property type="entry name" value="SREBPS2PTASE"/>
</dbReference>
<dbReference type="RefSeq" id="WP_347722363.1">
    <property type="nucleotide sequence ID" value="NZ_CP104395.1"/>
</dbReference>
<feature type="transmembrane region" description="Helical" evidence="5">
    <location>
        <begin position="63"/>
        <end position="88"/>
    </location>
</feature>
<evidence type="ECO:0000313" key="7">
    <source>
        <dbReference type="EMBL" id="WEL19494.1"/>
    </source>
</evidence>
<keyword evidence="7" id="KW-0645">Protease</keyword>
<dbReference type="PANTHER" id="PTHR13325">
    <property type="entry name" value="PROTEASE M50 MEMBRANE-BOUND TRANSCRIPTION FACTOR SITE 2 PROTEASE"/>
    <property type="match status" value="1"/>
</dbReference>
<keyword evidence="2 5" id="KW-0812">Transmembrane</keyword>
<keyword evidence="3 5" id="KW-1133">Transmembrane helix</keyword>
<organism evidence="7 8">
    <name type="scientific">Candidatus Nanohalococcus occultus</name>
    <dbReference type="NCBI Taxonomy" id="2978047"/>
    <lineage>
        <taxon>Archaea</taxon>
        <taxon>Candidatus Nanohalarchaeota</taxon>
        <taxon>Candidatus Nanohalarchaeota incertae sedis</taxon>
        <taxon>Candidatus Nanohalococcus</taxon>
    </lineage>
</organism>